<reference evidence="1 2" key="1">
    <citation type="journal article" date="2019" name="Sci. Rep.">
        <title>Orb-weaving spider Araneus ventricosus genome elucidates the spidroin gene catalogue.</title>
        <authorList>
            <person name="Kono N."/>
            <person name="Nakamura H."/>
            <person name="Ohtoshi R."/>
            <person name="Moran D.A.P."/>
            <person name="Shinohara A."/>
            <person name="Yoshida Y."/>
            <person name="Fujiwara M."/>
            <person name="Mori M."/>
            <person name="Tomita M."/>
            <person name="Arakawa K."/>
        </authorList>
    </citation>
    <scope>NUCLEOTIDE SEQUENCE [LARGE SCALE GENOMIC DNA]</scope>
</reference>
<gene>
    <name evidence="1" type="ORF">AVEN_253761_1</name>
</gene>
<name>A0A4Y2KZP8_ARAVE</name>
<dbReference type="OrthoDB" id="413361at2759"/>
<dbReference type="Pfam" id="PF14223">
    <property type="entry name" value="Retrotran_gag_2"/>
    <property type="match status" value="1"/>
</dbReference>
<evidence type="ECO:0008006" key="3">
    <source>
        <dbReference type="Google" id="ProtNLM"/>
    </source>
</evidence>
<keyword evidence="2" id="KW-1185">Reference proteome</keyword>
<dbReference type="AlphaFoldDB" id="A0A4Y2KZP8"/>
<organism evidence="1 2">
    <name type="scientific">Araneus ventricosus</name>
    <name type="common">Orbweaver spider</name>
    <name type="synonym">Epeira ventricosa</name>
    <dbReference type="NCBI Taxonomy" id="182803"/>
    <lineage>
        <taxon>Eukaryota</taxon>
        <taxon>Metazoa</taxon>
        <taxon>Ecdysozoa</taxon>
        <taxon>Arthropoda</taxon>
        <taxon>Chelicerata</taxon>
        <taxon>Arachnida</taxon>
        <taxon>Araneae</taxon>
        <taxon>Araneomorphae</taxon>
        <taxon>Entelegynae</taxon>
        <taxon>Araneoidea</taxon>
        <taxon>Araneidae</taxon>
        <taxon>Araneus</taxon>
    </lineage>
</organism>
<evidence type="ECO:0000313" key="2">
    <source>
        <dbReference type="Proteomes" id="UP000499080"/>
    </source>
</evidence>
<accession>A0A4Y2KZP8</accession>
<dbReference type="Proteomes" id="UP000499080">
    <property type="component" value="Unassembled WGS sequence"/>
</dbReference>
<sequence length="110" mass="12433">MENTNESSTSEKRFMNLRCGGIQVKPELIDGNAESREACSKWTETEEKAKTDLILCISTAELKQVKNCVTSRNMWIKLEEIYQSKGPSRKATLLKSLIQLKIPDTGIEII</sequence>
<dbReference type="EMBL" id="BGPR01005123">
    <property type="protein sequence ID" value="GBN07013.1"/>
    <property type="molecule type" value="Genomic_DNA"/>
</dbReference>
<evidence type="ECO:0000313" key="1">
    <source>
        <dbReference type="EMBL" id="GBN07013.1"/>
    </source>
</evidence>
<proteinExistence type="predicted"/>
<protein>
    <recommendedName>
        <fullName evidence="3">Retrovirus-related Pol polyprotein from transposon TNT 1-94</fullName>
    </recommendedName>
</protein>
<comment type="caution">
    <text evidence="1">The sequence shown here is derived from an EMBL/GenBank/DDBJ whole genome shotgun (WGS) entry which is preliminary data.</text>
</comment>